<protein>
    <recommendedName>
        <fullName evidence="6">N-acetyl-gamma-glutamyl-phosphate reductase</fullName>
        <shortName evidence="6">AGPR</shortName>
        <ecNumber evidence="6">1.2.1.38</ecNumber>
    </recommendedName>
    <alternativeName>
        <fullName evidence="6">N-acetyl-glutamate semialdehyde dehydrogenase</fullName>
        <shortName evidence="6">NAGSA dehydrogenase</shortName>
    </alternativeName>
</protein>
<dbReference type="Proteomes" id="UP000295150">
    <property type="component" value="Unassembled WGS sequence"/>
</dbReference>
<dbReference type="GO" id="GO:0051287">
    <property type="term" value="F:NAD binding"/>
    <property type="evidence" value="ECO:0007669"/>
    <property type="project" value="InterPro"/>
</dbReference>
<dbReference type="HAMAP" id="MF_01110">
    <property type="entry name" value="ArgC_type2"/>
    <property type="match status" value="1"/>
</dbReference>
<evidence type="ECO:0000313" key="9">
    <source>
        <dbReference type="Proteomes" id="UP000295150"/>
    </source>
</evidence>
<dbReference type="InterPro" id="IPR058924">
    <property type="entry name" value="AGPR_dimerisation_dom"/>
</dbReference>
<keyword evidence="4 6" id="KW-0521">NADP</keyword>
<comment type="similarity">
    <text evidence="6">Belongs to the NAGSA dehydrogenase family. Type 2 subfamily.</text>
</comment>
<evidence type="ECO:0000256" key="1">
    <source>
        <dbReference type="ARBA" id="ARBA00022490"/>
    </source>
</evidence>
<feature type="active site" evidence="6">
    <location>
        <position position="115"/>
    </location>
</feature>
<keyword evidence="9" id="KW-1185">Reference proteome</keyword>
<keyword evidence="5 6" id="KW-0560">Oxidoreductase</keyword>
<comment type="catalytic activity">
    <reaction evidence="6">
        <text>N-acetyl-L-glutamate 5-semialdehyde + phosphate + NADP(+) = N-acetyl-L-glutamyl 5-phosphate + NADPH + H(+)</text>
        <dbReference type="Rhea" id="RHEA:21588"/>
        <dbReference type="ChEBI" id="CHEBI:15378"/>
        <dbReference type="ChEBI" id="CHEBI:29123"/>
        <dbReference type="ChEBI" id="CHEBI:43474"/>
        <dbReference type="ChEBI" id="CHEBI:57783"/>
        <dbReference type="ChEBI" id="CHEBI:57936"/>
        <dbReference type="ChEBI" id="CHEBI:58349"/>
        <dbReference type="EC" id="1.2.1.38"/>
    </reaction>
</comment>
<dbReference type="EMBL" id="SNWH01000004">
    <property type="protein sequence ID" value="TDO12677.1"/>
    <property type="molecule type" value="Genomic_DNA"/>
</dbReference>
<dbReference type="SUPFAM" id="SSF51735">
    <property type="entry name" value="NAD(P)-binding Rossmann-fold domains"/>
    <property type="match status" value="1"/>
</dbReference>
<dbReference type="Gene3D" id="3.40.50.720">
    <property type="entry name" value="NAD(P)-binding Rossmann-like Domain"/>
    <property type="match status" value="1"/>
</dbReference>
<reference evidence="8 9" key="1">
    <citation type="submission" date="2019-03" db="EMBL/GenBank/DDBJ databases">
        <title>Freshwater and sediment microbial communities from various areas in North America, analyzing microbe dynamics in response to fracking.</title>
        <authorList>
            <person name="Lamendella R."/>
        </authorList>
    </citation>
    <scope>NUCLEOTIDE SEQUENCE [LARGE SCALE GENOMIC DNA]</scope>
    <source>
        <strain evidence="8 9">1_TX</strain>
    </source>
</reference>
<evidence type="ECO:0000256" key="2">
    <source>
        <dbReference type="ARBA" id="ARBA00022571"/>
    </source>
</evidence>
<accession>A0A4R6HVX1</accession>
<dbReference type="GO" id="GO:0003942">
    <property type="term" value="F:N-acetyl-gamma-glutamyl-phosphate reductase activity"/>
    <property type="evidence" value="ECO:0007669"/>
    <property type="project" value="UniProtKB-UniRule"/>
</dbReference>
<dbReference type="RefSeq" id="WP_133482619.1">
    <property type="nucleotide sequence ID" value="NZ_SNWH01000004.1"/>
</dbReference>
<comment type="caution">
    <text evidence="8">The sequence shown here is derived from an EMBL/GenBank/DDBJ whole genome shotgun (WGS) entry which is preliminary data.</text>
</comment>
<evidence type="ECO:0000256" key="3">
    <source>
        <dbReference type="ARBA" id="ARBA00022605"/>
    </source>
</evidence>
<dbReference type="PANTHER" id="PTHR32338:SF10">
    <property type="entry name" value="N-ACETYL-GAMMA-GLUTAMYL-PHOSPHATE REDUCTASE, CHLOROPLASTIC-RELATED"/>
    <property type="match status" value="1"/>
</dbReference>
<dbReference type="GO" id="GO:0005737">
    <property type="term" value="C:cytoplasm"/>
    <property type="evidence" value="ECO:0007669"/>
    <property type="project" value="UniProtKB-SubCell"/>
</dbReference>
<dbReference type="CDD" id="cd23935">
    <property type="entry name" value="AGPR_2_C"/>
    <property type="match status" value="1"/>
</dbReference>
<evidence type="ECO:0000256" key="4">
    <source>
        <dbReference type="ARBA" id="ARBA00022857"/>
    </source>
</evidence>
<keyword evidence="3 6" id="KW-0028">Amino-acid biosynthesis</keyword>
<dbReference type="EC" id="1.2.1.38" evidence="6"/>
<dbReference type="Pfam" id="PF22698">
    <property type="entry name" value="Semialdhyde_dhC_1"/>
    <property type="match status" value="1"/>
</dbReference>
<evidence type="ECO:0000256" key="6">
    <source>
        <dbReference type="HAMAP-Rule" id="MF_01110"/>
    </source>
</evidence>
<sequence length="313" mass="33215">MKSVFIDGESGTTGLQVRERLAIHPQIKVVSIDPKLKRDANEKRRLMREVDVAVLCLPDAAAKEAAALAQDVGCRVLDASSAHRTAEGWVFGLPELSDQQRAAIAGAQCVANPGCYATGAILMLAPLVSAGVLSGDDVYAINAVSGYSGGGKQLIERYESGEFQSPAVAAYGLDFQHKHVREIQVLSGLAHAPIFIPSVGAYRQGMLVSIPLQEVSGEKLDCLQGTLEASYRAEDFIKLQTFNKIDPDTAPFLTPHGLDGSNEVHIHLFGSEDGSRGLLVAKLDNLGKGASGAAVQNLNLMLGLDESLGVDIR</sequence>
<feature type="domain" description="Semialdehyde dehydrogenase NAD-binding" evidence="7">
    <location>
        <begin position="3"/>
        <end position="104"/>
    </location>
</feature>
<dbReference type="Pfam" id="PF01118">
    <property type="entry name" value="Semialdhyde_dh"/>
    <property type="match status" value="1"/>
</dbReference>
<dbReference type="Gene3D" id="3.30.360.10">
    <property type="entry name" value="Dihydrodipicolinate Reductase, domain 2"/>
    <property type="match status" value="1"/>
</dbReference>
<dbReference type="NCBIfam" id="TIGR01851">
    <property type="entry name" value="argC_other"/>
    <property type="match status" value="1"/>
</dbReference>
<comment type="pathway">
    <text evidence="6">Amino-acid biosynthesis; L-arginine biosynthesis; N(2)-acetyl-L-ornithine from L-glutamate: step 3/4.</text>
</comment>
<name>A0A4R6HVX1_9GAMM</name>
<dbReference type="InterPro" id="IPR010136">
    <property type="entry name" value="AGPR_type-2"/>
</dbReference>
<evidence type="ECO:0000256" key="5">
    <source>
        <dbReference type="ARBA" id="ARBA00023002"/>
    </source>
</evidence>
<dbReference type="GO" id="GO:0006526">
    <property type="term" value="P:L-arginine biosynthetic process"/>
    <property type="evidence" value="ECO:0007669"/>
    <property type="project" value="UniProtKB-UniRule"/>
</dbReference>
<comment type="subcellular location">
    <subcellularLocation>
        <location evidence="6">Cytoplasm</location>
    </subcellularLocation>
</comment>
<gene>
    <name evidence="6" type="primary">argC</name>
    <name evidence="8" type="ORF">DFO68_104190</name>
</gene>
<proteinExistence type="inferred from homology"/>
<dbReference type="SUPFAM" id="SSF55347">
    <property type="entry name" value="Glyceraldehyde-3-phosphate dehydrogenase-like, C-terminal domain"/>
    <property type="match status" value="1"/>
</dbReference>
<comment type="function">
    <text evidence="6">Catalyzes the NADPH-dependent reduction of N-acetyl-5-glutamyl phosphate to yield N-acetyl-L-glutamate 5-semialdehyde.</text>
</comment>
<dbReference type="SMART" id="SM00859">
    <property type="entry name" value="Semialdhyde_dh"/>
    <property type="match status" value="1"/>
</dbReference>
<dbReference type="InterPro" id="IPR050085">
    <property type="entry name" value="AGPR"/>
</dbReference>
<dbReference type="InterPro" id="IPR036291">
    <property type="entry name" value="NAD(P)-bd_dom_sf"/>
</dbReference>
<keyword evidence="1 6" id="KW-0963">Cytoplasm</keyword>
<keyword evidence="2 6" id="KW-0055">Arginine biosynthesis</keyword>
<evidence type="ECO:0000313" key="8">
    <source>
        <dbReference type="EMBL" id="TDO12677.1"/>
    </source>
</evidence>
<evidence type="ECO:0000259" key="7">
    <source>
        <dbReference type="SMART" id="SM00859"/>
    </source>
</evidence>
<dbReference type="UniPathway" id="UPA00068">
    <property type="reaction ID" value="UER00108"/>
</dbReference>
<dbReference type="AlphaFoldDB" id="A0A4R6HVX1"/>
<dbReference type="PANTHER" id="PTHR32338">
    <property type="entry name" value="N-ACETYL-GAMMA-GLUTAMYL-PHOSPHATE REDUCTASE, CHLOROPLASTIC-RELATED-RELATED"/>
    <property type="match status" value="1"/>
</dbReference>
<dbReference type="OrthoDB" id="9801289at2"/>
<dbReference type="InterPro" id="IPR000534">
    <property type="entry name" value="Semialdehyde_DH_NAD-bd"/>
</dbReference>
<organism evidence="8 9">
    <name type="scientific">Halomonas ventosae</name>
    <dbReference type="NCBI Taxonomy" id="229007"/>
    <lineage>
        <taxon>Bacteria</taxon>
        <taxon>Pseudomonadati</taxon>
        <taxon>Pseudomonadota</taxon>
        <taxon>Gammaproteobacteria</taxon>
        <taxon>Oceanospirillales</taxon>
        <taxon>Halomonadaceae</taxon>
        <taxon>Halomonas</taxon>
    </lineage>
</organism>